<organism evidence="1 2">
    <name type="scientific">Syntrophaceticus schinkii</name>
    <dbReference type="NCBI Taxonomy" id="499207"/>
    <lineage>
        <taxon>Bacteria</taxon>
        <taxon>Bacillati</taxon>
        <taxon>Bacillota</taxon>
        <taxon>Clostridia</taxon>
        <taxon>Thermoanaerobacterales</taxon>
        <taxon>Thermoanaerobacterales Family III. Incertae Sedis</taxon>
        <taxon>Syntrophaceticus</taxon>
    </lineage>
</organism>
<dbReference type="SUPFAM" id="SSF47413">
    <property type="entry name" value="lambda repressor-like DNA-binding domains"/>
    <property type="match status" value="1"/>
</dbReference>
<dbReference type="GO" id="GO:0003677">
    <property type="term" value="F:DNA binding"/>
    <property type="evidence" value="ECO:0007669"/>
    <property type="project" value="InterPro"/>
</dbReference>
<dbReference type="Proteomes" id="UP000046155">
    <property type="component" value="Unassembled WGS sequence"/>
</dbReference>
<gene>
    <name evidence="1" type="ORF">SSCH_730030</name>
</gene>
<dbReference type="EMBL" id="CDRZ01000273">
    <property type="protein sequence ID" value="CEO90130.1"/>
    <property type="molecule type" value="Genomic_DNA"/>
</dbReference>
<dbReference type="InterPro" id="IPR010982">
    <property type="entry name" value="Lambda_DNA-bd_dom_sf"/>
</dbReference>
<keyword evidence="2" id="KW-1185">Reference proteome</keyword>
<evidence type="ECO:0000313" key="1">
    <source>
        <dbReference type="EMBL" id="CEO90130.1"/>
    </source>
</evidence>
<accession>A0A0B7MJ96</accession>
<dbReference type="InterPro" id="IPR001387">
    <property type="entry name" value="Cro/C1-type_HTH"/>
</dbReference>
<reference evidence="2" key="1">
    <citation type="submission" date="2015-01" db="EMBL/GenBank/DDBJ databases">
        <authorList>
            <person name="Manzoor Shahid"/>
            <person name="Zubair Saima"/>
        </authorList>
    </citation>
    <scope>NUCLEOTIDE SEQUENCE [LARGE SCALE GENOMIC DNA]</scope>
    <source>
        <strain evidence="2">Sp3</strain>
    </source>
</reference>
<dbReference type="CDD" id="cd00093">
    <property type="entry name" value="HTH_XRE"/>
    <property type="match status" value="1"/>
</dbReference>
<dbReference type="OrthoDB" id="1732501at2"/>
<proteinExistence type="predicted"/>
<sequence length="105" mass="11614">MRELLKQYRPGKSIRAIASEAGVNHSNLSRVLRGDLAPSENMLKSLASIGIPVPIENNTQNELTSADMALLNFDGESCPAWQFTIDTIMQIYDGDHNNSKKNNII</sequence>
<dbReference type="RefSeq" id="WP_156972309.1">
    <property type="nucleotide sequence ID" value="NZ_CDRZ01000273.1"/>
</dbReference>
<protein>
    <submittedName>
        <fullName evidence="1">Uncharacterized protein</fullName>
    </submittedName>
</protein>
<dbReference type="AlphaFoldDB" id="A0A0B7MJ96"/>
<name>A0A0B7MJ96_9FIRM</name>
<evidence type="ECO:0000313" key="2">
    <source>
        <dbReference type="Proteomes" id="UP000046155"/>
    </source>
</evidence>